<dbReference type="EMBL" id="HBHJ01026429">
    <property type="protein sequence ID" value="CAD9706253.1"/>
    <property type="molecule type" value="Transcribed_RNA"/>
</dbReference>
<accession>A0A7S2WU33</accession>
<sequence>MKVASGGKCKVCKEMFVSVRRLRPQSMGTELRPMDFAEELVSLVLSGAKTATTRLLRDEPSLANIFPGDRVRATCRSAGESALVVLRVQSRTETTLSQISDELAHVEGMENASELCDALRGFYPSLTEVDELTTFHFHVDQ</sequence>
<evidence type="ECO:0000313" key="2">
    <source>
        <dbReference type="EMBL" id="CAD9706253.1"/>
    </source>
</evidence>
<dbReference type="Gene3D" id="2.30.130.30">
    <property type="entry name" value="Hypothetical protein"/>
    <property type="match status" value="1"/>
</dbReference>
<dbReference type="Pfam" id="PF04266">
    <property type="entry name" value="ASCH"/>
    <property type="match status" value="1"/>
</dbReference>
<feature type="domain" description="ASCH" evidence="1">
    <location>
        <begin position="34"/>
        <end position="141"/>
    </location>
</feature>
<proteinExistence type="predicted"/>
<dbReference type="SMART" id="SM01022">
    <property type="entry name" value="ASCH"/>
    <property type="match status" value="1"/>
</dbReference>
<dbReference type="InterPro" id="IPR015947">
    <property type="entry name" value="PUA-like_sf"/>
</dbReference>
<dbReference type="InterPro" id="IPR007374">
    <property type="entry name" value="ASCH_domain"/>
</dbReference>
<dbReference type="SUPFAM" id="SSF88697">
    <property type="entry name" value="PUA domain-like"/>
    <property type="match status" value="1"/>
</dbReference>
<evidence type="ECO:0000259" key="1">
    <source>
        <dbReference type="SMART" id="SM01022"/>
    </source>
</evidence>
<gene>
    <name evidence="2" type="ORF">RMAR1173_LOCUS17447</name>
</gene>
<reference evidence="2" key="1">
    <citation type="submission" date="2021-01" db="EMBL/GenBank/DDBJ databases">
        <authorList>
            <person name="Corre E."/>
            <person name="Pelletier E."/>
            <person name="Niang G."/>
            <person name="Scheremetjew M."/>
            <person name="Finn R."/>
            <person name="Kale V."/>
            <person name="Holt S."/>
            <person name="Cochrane G."/>
            <person name="Meng A."/>
            <person name="Brown T."/>
            <person name="Cohen L."/>
        </authorList>
    </citation>
    <scope>NUCLEOTIDE SEQUENCE</scope>
    <source>
        <strain evidence="2">CCMP1243</strain>
    </source>
</reference>
<name>A0A7S2WU33_9STRA</name>
<protein>
    <recommendedName>
        <fullName evidence="1">ASCH domain-containing protein</fullName>
    </recommendedName>
</protein>
<organism evidence="2">
    <name type="scientific">Rhizochromulina marina</name>
    <dbReference type="NCBI Taxonomy" id="1034831"/>
    <lineage>
        <taxon>Eukaryota</taxon>
        <taxon>Sar</taxon>
        <taxon>Stramenopiles</taxon>
        <taxon>Ochrophyta</taxon>
        <taxon>Dictyochophyceae</taxon>
        <taxon>Rhizochromulinales</taxon>
        <taxon>Rhizochromulina</taxon>
    </lineage>
</organism>
<dbReference type="AlphaFoldDB" id="A0A7S2WU33"/>